<dbReference type="AlphaFoldDB" id="A0A917APB1"/>
<dbReference type="Pfam" id="PF13478">
    <property type="entry name" value="XdhC_C"/>
    <property type="match status" value="1"/>
</dbReference>
<evidence type="ECO:0000256" key="1">
    <source>
        <dbReference type="SAM" id="MobiDB-lite"/>
    </source>
</evidence>
<feature type="compositionally biased region" description="Polar residues" evidence="1">
    <location>
        <begin position="345"/>
        <end position="362"/>
    </location>
</feature>
<evidence type="ECO:0000313" key="4">
    <source>
        <dbReference type="EMBL" id="GGE65362.1"/>
    </source>
</evidence>
<proteinExistence type="predicted"/>
<protein>
    <submittedName>
        <fullName evidence="4">XdhC/CoxI family protein</fullName>
    </submittedName>
</protein>
<sequence length="368" mass="38733">MLDRVTAYTECFEEPQRWAVATIVSIQGSSPSPVGTSMAVSADLQIIGSLSGGCVESSVAALAQDAISSGEIRREAFGPDGTLFERQGLGAALTCGGQIEVLIQPLASLEPEQLHQLRGLARQDPRTPAQLTRRIHDDAGAELSAEASALVIEERRDGAPLLILSGVHDVSVHLAQLALQAGWRVEIVDVRPAFATAERVPEGVQLTVGEPATVIRELLDGPRPWTAICVMTHHPDLDVPVLDAALPALLGDEGAAAVLQPVDLLGAMGSRRAAARRATALQERGHSEESIRAIRTPLGLDLQASTAAETAVSMFAELIAARNSTDTADAGQAEAENADRLGTPLSEQSGPVNRTRGRSISITREMAV</sequence>
<dbReference type="Gene3D" id="3.40.50.720">
    <property type="entry name" value="NAD(P)-binding Rossmann-like Domain"/>
    <property type="match status" value="1"/>
</dbReference>
<reference evidence="4" key="1">
    <citation type="journal article" date="2014" name="Int. J. Syst. Evol. Microbiol.">
        <title>Complete genome sequence of Corynebacterium casei LMG S-19264T (=DSM 44701T), isolated from a smear-ripened cheese.</title>
        <authorList>
            <consortium name="US DOE Joint Genome Institute (JGI-PGF)"/>
            <person name="Walter F."/>
            <person name="Albersmeier A."/>
            <person name="Kalinowski J."/>
            <person name="Ruckert C."/>
        </authorList>
    </citation>
    <scope>NUCLEOTIDE SEQUENCE</scope>
    <source>
        <strain evidence="4">CGMCC 1.15388</strain>
    </source>
</reference>
<name>A0A917APB1_9MICC</name>
<gene>
    <name evidence="4" type="ORF">GCM10011401_10760</name>
</gene>
<accession>A0A917APB1</accession>
<dbReference type="InterPro" id="IPR027051">
    <property type="entry name" value="XdhC_Rossmann_dom"/>
</dbReference>
<reference evidence="4" key="2">
    <citation type="submission" date="2020-09" db="EMBL/GenBank/DDBJ databases">
        <authorList>
            <person name="Sun Q."/>
            <person name="Zhou Y."/>
        </authorList>
    </citation>
    <scope>NUCLEOTIDE SEQUENCE</scope>
    <source>
        <strain evidence="4">CGMCC 1.15388</strain>
    </source>
</reference>
<dbReference type="PANTHER" id="PTHR30388:SF4">
    <property type="entry name" value="MOLYBDENUM COFACTOR INSERTION CHAPERONE PAOD"/>
    <property type="match status" value="1"/>
</dbReference>
<dbReference type="InterPro" id="IPR052698">
    <property type="entry name" value="MoCofactor_Util/Proc"/>
</dbReference>
<evidence type="ECO:0000313" key="5">
    <source>
        <dbReference type="Proteomes" id="UP000633136"/>
    </source>
</evidence>
<dbReference type="EMBL" id="BMIS01000003">
    <property type="protein sequence ID" value="GGE65362.1"/>
    <property type="molecule type" value="Genomic_DNA"/>
</dbReference>
<keyword evidence="5" id="KW-1185">Reference proteome</keyword>
<feature type="domain" description="XdhC- CoxI" evidence="2">
    <location>
        <begin position="13"/>
        <end position="76"/>
    </location>
</feature>
<feature type="domain" description="XdhC Rossmann" evidence="3">
    <location>
        <begin position="162"/>
        <end position="318"/>
    </location>
</feature>
<organism evidence="4 5">
    <name type="scientific">Nesterenkonia cremea</name>
    <dbReference type="NCBI Taxonomy" id="1882340"/>
    <lineage>
        <taxon>Bacteria</taxon>
        <taxon>Bacillati</taxon>
        <taxon>Actinomycetota</taxon>
        <taxon>Actinomycetes</taxon>
        <taxon>Micrococcales</taxon>
        <taxon>Micrococcaceae</taxon>
        <taxon>Nesterenkonia</taxon>
    </lineage>
</organism>
<dbReference type="InterPro" id="IPR003777">
    <property type="entry name" value="XdhC_CoxI"/>
</dbReference>
<comment type="caution">
    <text evidence="4">The sequence shown here is derived from an EMBL/GenBank/DDBJ whole genome shotgun (WGS) entry which is preliminary data.</text>
</comment>
<dbReference type="PANTHER" id="PTHR30388">
    <property type="entry name" value="ALDEHYDE OXIDOREDUCTASE MOLYBDENUM COFACTOR ASSEMBLY PROTEIN"/>
    <property type="match status" value="1"/>
</dbReference>
<dbReference type="Pfam" id="PF02625">
    <property type="entry name" value="XdhC_CoxI"/>
    <property type="match status" value="1"/>
</dbReference>
<evidence type="ECO:0000259" key="2">
    <source>
        <dbReference type="Pfam" id="PF02625"/>
    </source>
</evidence>
<feature type="region of interest" description="Disordered" evidence="1">
    <location>
        <begin position="327"/>
        <end position="368"/>
    </location>
</feature>
<evidence type="ECO:0000259" key="3">
    <source>
        <dbReference type="Pfam" id="PF13478"/>
    </source>
</evidence>
<dbReference type="Proteomes" id="UP000633136">
    <property type="component" value="Unassembled WGS sequence"/>
</dbReference>